<protein>
    <submittedName>
        <fullName evidence="3">Tripartite tricarboxylate transporter substrate binding protein</fullName>
    </submittedName>
</protein>
<evidence type="ECO:0000313" key="3">
    <source>
        <dbReference type="EMBL" id="MDN4121831.1"/>
    </source>
</evidence>
<comment type="similarity">
    <text evidence="1">Belongs to the UPF0065 (bug) family.</text>
</comment>
<dbReference type="RefSeq" id="WP_266123161.1">
    <property type="nucleotide sequence ID" value="NZ_JAJHNU010000003.1"/>
</dbReference>
<sequence length="321" mass="33828">MPYKNIIKGGLACLFAAISFNAVADSYPDRSIRLIVPFPPGGSVDYVARVISQKLAENIGQTVIVENRGGASGTIGTQMVARSAPDGYTLLLVFDSHAVNSSLYDLKYDTFDSFDYISLIGTMPQALVTSKQSGLTSTAALLEAAKNKPDGLTYGSSGVGGSNHLNPVAFTKQAGINMMHVPYRGGGPMLTALLGGEVDMVIGSLPTVISYEESGMANIVAIGTNTEIAQLPGVPTISATVPGYTAESWVGMVAPAGLPEPIMEHISVALEKTLADPDLKAKMQADGFNLVNSSGPDFKQRVQTEASRWAKLIREEGIKVE</sequence>
<dbReference type="EMBL" id="JAJHNU010000003">
    <property type="protein sequence ID" value="MDN4121831.1"/>
    <property type="molecule type" value="Genomic_DNA"/>
</dbReference>
<keyword evidence="2" id="KW-0732">Signal</keyword>
<feature type="signal peptide" evidence="2">
    <location>
        <begin position="1"/>
        <end position="24"/>
    </location>
</feature>
<evidence type="ECO:0000256" key="1">
    <source>
        <dbReference type="ARBA" id="ARBA00006987"/>
    </source>
</evidence>
<dbReference type="InterPro" id="IPR005064">
    <property type="entry name" value="BUG"/>
</dbReference>
<keyword evidence="4" id="KW-1185">Reference proteome</keyword>
<gene>
    <name evidence="3" type="ORF">LMS43_11065</name>
</gene>
<feature type="chain" id="PRO_5047492651" evidence="2">
    <location>
        <begin position="25"/>
        <end position="321"/>
    </location>
</feature>
<reference evidence="3" key="1">
    <citation type="submission" date="2021-11" db="EMBL/GenBank/DDBJ databases">
        <title>Draft genome sequence of Alcaligenes endophyticus type strain CCUG 75668T.</title>
        <authorList>
            <person name="Salva-Serra F."/>
            <person name="Duran R.E."/>
            <person name="Seeger M."/>
            <person name="Moore E.R.B."/>
            <person name="Jaen-Luchoro D."/>
        </authorList>
    </citation>
    <scope>NUCLEOTIDE SEQUENCE</scope>
    <source>
        <strain evidence="3">CCUG 75668</strain>
    </source>
</reference>
<dbReference type="PANTHER" id="PTHR42928">
    <property type="entry name" value="TRICARBOXYLATE-BINDING PROTEIN"/>
    <property type="match status" value="1"/>
</dbReference>
<organism evidence="3 4">
    <name type="scientific">Alcaligenes endophyticus</name>
    <dbReference type="NCBI Taxonomy" id="1929088"/>
    <lineage>
        <taxon>Bacteria</taxon>
        <taxon>Pseudomonadati</taxon>
        <taxon>Pseudomonadota</taxon>
        <taxon>Betaproteobacteria</taxon>
        <taxon>Burkholderiales</taxon>
        <taxon>Alcaligenaceae</taxon>
        <taxon>Alcaligenes</taxon>
    </lineage>
</organism>
<dbReference type="InterPro" id="IPR042100">
    <property type="entry name" value="Bug_dom1"/>
</dbReference>
<dbReference type="PANTHER" id="PTHR42928:SF5">
    <property type="entry name" value="BLR1237 PROTEIN"/>
    <property type="match status" value="1"/>
</dbReference>
<proteinExistence type="inferred from homology"/>
<dbReference type="Gene3D" id="3.40.190.10">
    <property type="entry name" value="Periplasmic binding protein-like II"/>
    <property type="match status" value="1"/>
</dbReference>
<comment type="caution">
    <text evidence="3">The sequence shown here is derived from an EMBL/GenBank/DDBJ whole genome shotgun (WGS) entry which is preliminary data.</text>
</comment>
<dbReference type="Proteomes" id="UP001168613">
    <property type="component" value="Unassembled WGS sequence"/>
</dbReference>
<accession>A0ABT8EKM1</accession>
<evidence type="ECO:0000313" key="4">
    <source>
        <dbReference type="Proteomes" id="UP001168613"/>
    </source>
</evidence>
<dbReference type="PIRSF" id="PIRSF017082">
    <property type="entry name" value="YflP"/>
    <property type="match status" value="1"/>
</dbReference>
<dbReference type="Pfam" id="PF03401">
    <property type="entry name" value="TctC"/>
    <property type="match status" value="1"/>
</dbReference>
<dbReference type="SUPFAM" id="SSF53850">
    <property type="entry name" value="Periplasmic binding protein-like II"/>
    <property type="match status" value="1"/>
</dbReference>
<dbReference type="Gene3D" id="3.40.190.150">
    <property type="entry name" value="Bordetella uptake gene, domain 1"/>
    <property type="match status" value="1"/>
</dbReference>
<evidence type="ECO:0000256" key="2">
    <source>
        <dbReference type="SAM" id="SignalP"/>
    </source>
</evidence>
<dbReference type="CDD" id="cd13578">
    <property type="entry name" value="PBP2_Bug27"/>
    <property type="match status" value="1"/>
</dbReference>
<name>A0ABT8EKM1_9BURK</name>